<dbReference type="PROSITE" id="PS51332">
    <property type="entry name" value="B12_BINDING"/>
    <property type="match status" value="1"/>
</dbReference>
<dbReference type="InterPro" id="IPR051198">
    <property type="entry name" value="BchE-like"/>
</dbReference>
<proteinExistence type="predicted"/>
<dbReference type="SUPFAM" id="SSF102114">
    <property type="entry name" value="Radical SAM enzymes"/>
    <property type="match status" value="1"/>
</dbReference>
<dbReference type="InterPro" id="IPR006638">
    <property type="entry name" value="Elp3/MiaA/NifB-like_rSAM"/>
</dbReference>
<evidence type="ECO:0000256" key="4">
    <source>
        <dbReference type="ARBA" id="ARBA00022691"/>
    </source>
</evidence>
<dbReference type="EMBL" id="AASE01000009">
    <property type="protein sequence ID" value="EAT58997.1"/>
    <property type="molecule type" value="Genomic_DNA"/>
</dbReference>
<feature type="domain" description="Radical SAM core" evidence="9">
    <location>
        <begin position="193"/>
        <end position="419"/>
    </location>
</feature>
<dbReference type="InterPro" id="IPR006158">
    <property type="entry name" value="Cobalamin-bd"/>
</dbReference>
<dbReference type="Pfam" id="PF04055">
    <property type="entry name" value="Radical_SAM"/>
    <property type="match status" value="1"/>
</dbReference>
<evidence type="ECO:0000259" key="8">
    <source>
        <dbReference type="PROSITE" id="PS51332"/>
    </source>
</evidence>
<keyword evidence="2" id="KW-0489">Methyltransferase</keyword>
<evidence type="ECO:0000256" key="1">
    <source>
        <dbReference type="ARBA" id="ARBA00001966"/>
    </source>
</evidence>
<feature type="domain" description="B12-binding" evidence="8">
    <location>
        <begin position="19"/>
        <end position="152"/>
    </location>
</feature>
<sequence length="491" mass="55757">MGCEEYRIAFVITPIIEWDGEILRPGYLDRVRSNPHLGPNLLAGVLESHDIDVTVVDLVCRASFEEKIAEELEAYDIIFLSSNSTNWPGCALLACWLKRRNPRVIIVLGGIHATLFAEDILRRYPIDYIIRGEGEKTLIPLLSAIRDGTGFERVPGLVIKTASGNIIQNQIAELLTSQELDDLPLPLYDRLAEKQYRSLTIESSRGCFGNCAFCAVPFKKSWRPMSPERFVDKIELLESARAKTLYRYFTIVDDCFTSDNARAIAISKIISDRSLDFQATYDARVTDLLNEELLEAIAPYTKGVLVGAESFLPDTLLRIGKNISPESIEKCAKLVHKYGIAKDSVFSFIIGFPWETKQDIRENISRIAHLSLTWGIQIYLQWHLVTPGSRLWNKAISDRLLKIEDIDEVEFITSERWFRASSSLSDEDLLYLSDIVFAIKKVVMLTAPNGIDNSAITFMLPPHLAQHPDRIQTWLEAYERRARPNLYQGKQ</sequence>
<evidence type="ECO:0000256" key="2">
    <source>
        <dbReference type="ARBA" id="ARBA00022603"/>
    </source>
</evidence>
<dbReference type="PROSITE" id="PS51918">
    <property type="entry name" value="RADICAL_SAM"/>
    <property type="match status" value="1"/>
</dbReference>
<reference evidence="10 11" key="2">
    <citation type="submission" date="2006-07" db="EMBL/GenBank/DDBJ databases">
        <title>Sequencing of the draft genome and assembly of Chlorobium ferroxidans DSM 13031.</title>
        <authorList>
            <consortium name="US DOE Joint Genome Institute (JGI-PGF)"/>
            <person name="Copeland A."/>
            <person name="Lucas S."/>
            <person name="Lapidus A."/>
            <person name="Barry K."/>
            <person name="Glavina del Rio T."/>
            <person name="Dalin E."/>
            <person name="Tice H."/>
            <person name="Bruce D."/>
            <person name="Pitluck S."/>
            <person name="Richardson P."/>
        </authorList>
    </citation>
    <scope>NUCLEOTIDE SEQUENCE [LARGE SCALE GENOMIC DNA]</scope>
    <source>
        <strain evidence="10 11">DSM 13031</strain>
    </source>
</reference>
<dbReference type="SFLD" id="SFLDG01082">
    <property type="entry name" value="B12-binding_domain_containing"/>
    <property type="match status" value="1"/>
</dbReference>
<dbReference type="SMART" id="SM00729">
    <property type="entry name" value="Elp3"/>
    <property type="match status" value="1"/>
</dbReference>
<dbReference type="PANTHER" id="PTHR43409:SF7">
    <property type="entry name" value="BLL1977 PROTEIN"/>
    <property type="match status" value="1"/>
</dbReference>
<comment type="cofactor">
    <cofactor evidence="1">
        <name>[4Fe-4S] cluster</name>
        <dbReference type="ChEBI" id="CHEBI:49883"/>
    </cofactor>
</comment>
<keyword evidence="4" id="KW-0949">S-adenosyl-L-methionine</keyword>
<evidence type="ECO:0000256" key="5">
    <source>
        <dbReference type="ARBA" id="ARBA00022723"/>
    </source>
</evidence>
<keyword evidence="3" id="KW-0808">Transferase</keyword>
<dbReference type="CDD" id="cd02068">
    <property type="entry name" value="radical_SAM_B12_BD"/>
    <property type="match status" value="1"/>
</dbReference>
<dbReference type="InterPro" id="IPR023404">
    <property type="entry name" value="rSAM_horseshoe"/>
</dbReference>
<dbReference type="InterPro" id="IPR007197">
    <property type="entry name" value="rSAM"/>
</dbReference>
<protein>
    <submittedName>
        <fullName evidence="10">Cobalamin B12-binding:Radical SAM</fullName>
    </submittedName>
</protein>
<evidence type="ECO:0000256" key="6">
    <source>
        <dbReference type="ARBA" id="ARBA00023004"/>
    </source>
</evidence>
<dbReference type="GO" id="GO:0046872">
    <property type="term" value="F:metal ion binding"/>
    <property type="evidence" value="ECO:0007669"/>
    <property type="project" value="UniProtKB-KW"/>
</dbReference>
<dbReference type="CDD" id="cd01335">
    <property type="entry name" value="Radical_SAM"/>
    <property type="match status" value="1"/>
</dbReference>
<evidence type="ECO:0000313" key="10">
    <source>
        <dbReference type="EMBL" id="EAT58997.1"/>
    </source>
</evidence>
<name>Q0YRQ9_9CHLB</name>
<evidence type="ECO:0000256" key="7">
    <source>
        <dbReference type="ARBA" id="ARBA00023014"/>
    </source>
</evidence>
<dbReference type="Gene3D" id="3.40.50.280">
    <property type="entry name" value="Cobalamin-binding domain"/>
    <property type="match status" value="1"/>
</dbReference>
<accession>Q0YRQ9</accession>
<dbReference type="RefSeq" id="WP_006366399.1">
    <property type="nucleotide sequence ID" value="NZ_AASE01000009.1"/>
</dbReference>
<dbReference type="PANTHER" id="PTHR43409">
    <property type="entry name" value="ANAEROBIC MAGNESIUM-PROTOPORPHYRIN IX MONOMETHYL ESTER CYCLASE-RELATED"/>
    <property type="match status" value="1"/>
</dbReference>
<reference evidence="10 11" key="1">
    <citation type="submission" date="2006-07" db="EMBL/GenBank/DDBJ databases">
        <title>Annotation of the draft genome assembly of Chlorobium ferroxidans DSM 13031.</title>
        <authorList>
            <consortium name="US DOE Joint Genome Institute (JGI-ORNL)"/>
            <person name="Larimer F."/>
            <person name="Land M."/>
            <person name="Hauser L."/>
        </authorList>
    </citation>
    <scope>NUCLEOTIDE SEQUENCE [LARGE SCALE GENOMIC DNA]</scope>
    <source>
        <strain evidence="10 11">DSM 13031</strain>
    </source>
</reference>
<dbReference type="Pfam" id="PF02310">
    <property type="entry name" value="B12-binding"/>
    <property type="match status" value="1"/>
</dbReference>
<keyword evidence="6" id="KW-0408">Iron</keyword>
<dbReference type="GO" id="GO:0051539">
    <property type="term" value="F:4 iron, 4 sulfur cluster binding"/>
    <property type="evidence" value="ECO:0007669"/>
    <property type="project" value="UniProtKB-KW"/>
</dbReference>
<dbReference type="AlphaFoldDB" id="Q0YRQ9"/>
<dbReference type="InterPro" id="IPR034466">
    <property type="entry name" value="Methyltransferase_Class_B"/>
</dbReference>
<evidence type="ECO:0000256" key="3">
    <source>
        <dbReference type="ARBA" id="ARBA00022679"/>
    </source>
</evidence>
<keyword evidence="11" id="KW-1185">Reference proteome</keyword>
<dbReference type="SFLD" id="SFLDS00029">
    <property type="entry name" value="Radical_SAM"/>
    <property type="match status" value="1"/>
</dbReference>
<dbReference type="Proteomes" id="UP000004162">
    <property type="component" value="Unassembled WGS sequence"/>
</dbReference>
<keyword evidence="5" id="KW-0479">Metal-binding</keyword>
<dbReference type="GO" id="GO:0031419">
    <property type="term" value="F:cobalamin binding"/>
    <property type="evidence" value="ECO:0007669"/>
    <property type="project" value="InterPro"/>
</dbReference>
<evidence type="ECO:0000313" key="11">
    <source>
        <dbReference type="Proteomes" id="UP000004162"/>
    </source>
</evidence>
<comment type="caution">
    <text evidence="10">The sequence shown here is derived from an EMBL/GenBank/DDBJ whole genome shotgun (WGS) entry which is preliminary data.</text>
</comment>
<keyword evidence="7" id="KW-0411">Iron-sulfur</keyword>
<dbReference type="InterPro" id="IPR058240">
    <property type="entry name" value="rSAM_sf"/>
</dbReference>
<dbReference type="GO" id="GO:0003824">
    <property type="term" value="F:catalytic activity"/>
    <property type="evidence" value="ECO:0007669"/>
    <property type="project" value="InterPro"/>
</dbReference>
<organism evidence="10 11">
    <name type="scientific">Chlorobium ferrooxidans DSM 13031</name>
    <dbReference type="NCBI Taxonomy" id="377431"/>
    <lineage>
        <taxon>Bacteria</taxon>
        <taxon>Pseudomonadati</taxon>
        <taxon>Chlorobiota</taxon>
        <taxon>Chlorobiia</taxon>
        <taxon>Chlorobiales</taxon>
        <taxon>Chlorobiaceae</taxon>
        <taxon>Chlorobium/Pelodictyon group</taxon>
        <taxon>Chlorobium</taxon>
    </lineage>
</organism>
<dbReference type="Gene3D" id="3.80.30.20">
    <property type="entry name" value="tm_1862 like domain"/>
    <property type="match status" value="1"/>
</dbReference>
<evidence type="ECO:0000259" key="9">
    <source>
        <dbReference type="PROSITE" id="PS51918"/>
    </source>
</evidence>
<dbReference type="OrthoDB" id="9801424at2"/>
<gene>
    <name evidence="10" type="ORF">CferDRAFT_0971</name>
</gene>
<dbReference type="SFLD" id="SFLDG01123">
    <property type="entry name" value="methyltransferase_(Class_B)"/>
    <property type="match status" value="1"/>
</dbReference>